<feature type="transmembrane region" description="Helical" evidence="6">
    <location>
        <begin position="167"/>
        <end position="190"/>
    </location>
</feature>
<evidence type="ECO:0000256" key="3">
    <source>
        <dbReference type="ARBA" id="ARBA00022692"/>
    </source>
</evidence>
<evidence type="ECO:0000256" key="6">
    <source>
        <dbReference type="SAM" id="Phobius"/>
    </source>
</evidence>
<comment type="caution">
    <text evidence="7">The sequence shown here is derived from an EMBL/GenBank/DDBJ whole genome shotgun (WGS) entry which is preliminary data.</text>
</comment>
<dbReference type="SUPFAM" id="SSF103473">
    <property type="entry name" value="MFS general substrate transporter"/>
    <property type="match status" value="1"/>
</dbReference>
<dbReference type="GO" id="GO:0016020">
    <property type="term" value="C:membrane"/>
    <property type="evidence" value="ECO:0007669"/>
    <property type="project" value="UniProtKB-SubCell"/>
</dbReference>
<dbReference type="InterPro" id="IPR050930">
    <property type="entry name" value="MFS_Vesicular_Transporter"/>
</dbReference>
<protein>
    <submittedName>
        <fullName evidence="7">MFS family permease</fullName>
    </submittedName>
</protein>
<organism evidence="7 8">
    <name type="scientific">Microcella alkalica</name>
    <dbReference type="NCBI Taxonomy" id="355930"/>
    <lineage>
        <taxon>Bacteria</taxon>
        <taxon>Bacillati</taxon>
        <taxon>Actinomycetota</taxon>
        <taxon>Actinomycetes</taxon>
        <taxon>Micrococcales</taxon>
        <taxon>Microbacteriaceae</taxon>
        <taxon>Microcella</taxon>
    </lineage>
</organism>
<keyword evidence="3 6" id="KW-0812">Transmembrane</keyword>
<dbReference type="Proteomes" id="UP000585905">
    <property type="component" value="Unassembled WGS sequence"/>
</dbReference>
<dbReference type="AlphaFoldDB" id="A0A839EAP2"/>
<proteinExistence type="predicted"/>
<gene>
    <name evidence="7" type="ORF">FHX53_001097</name>
</gene>
<feature type="transmembrane region" description="Helical" evidence="6">
    <location>
        <begin position="79"/>
        <end position="96"/>
    </location>
</feature>
<dbReference type="InterPro" id="IPR036259">
    <property type="entry name" value="MFS_trans_sf"/>
</dbReference>
<accession>A0A839EAP2</accession>
<name>A0A839EAP2_9MICO</name>
<keyword evidence="4 6" id="KW-1133">Transmembrane helix</keyword>
<dbReference type="InterPro" id="IPR011701">
    <property type="entry name" value="MFS"/>
</dbReference>
<feature type="transmembrane region" description="Helical" evidence="6">
    <location>
        <begin position="295"/>
        <end position="319"/>
    </location>
</feature>
<evidence type="ECO:0000313" key="7">
    <source>
        <dbReference type="EMBL" id="MBA8847512.1"/>
    </source>
</evidence>
<feature type="transmembrane region" description="Helical" evidence="6">
    <location>
        <begin position="140"/>
        <end position="161"/>
    </location>
</feature>
<evidence type="ECO:0000256" key="5">
    <source>
        <dbReference type="ARBA" id="ARBA00023136"/>
    </source>
</evidence>
<dbReference type="Gene3D" id="1.20.1250.20">
    <property type="entry name" value="MFS general substrate transporter like domains"/>
    <property type="match status" value="2"/>
</dbReference>
<keyword evidence="5 6" id="KW-0472">Membrane</keyword>
<feature type="transmembrane region" description="Helical" evidence="6">
    <location>
        <begin position="47"/>
        <end position="67"/>
    </location>
</feature>
<comment type="subcellular location">
    <subcellularLocation>
        <location evidence="1">Membrane</location>
        <topology evidence="1">Multi-pass membrane protein</topology>
    </subcellularLocation>
</comment>
<evidence type="ECO:0000313" key="8">
    <source>
        <dbReference type="Proteomes" id="UP000585905"/>
    </source>
</evidence>
<keyword evidence="8" id="KW-1185">Reference proteome</keyword>
<dbReference type="PANTHER" id="PTHR23506:SF23">
    <property type="entry name" value="GH10249P"/>
    <property type="match status" value="1"/>
</dbReference>
<evidence type="ECO:0000256" key="1">
    <source>
        <dbReference type="ARBA" id="ARBA00004141"/>
    </source>
</evidence>
<feature type="transmembrane region" description="Helical" evidence="6">
    <location>
        <begin position="21"/>
        <end position="41"/>
    </location>
</feature>
<dbReference type="RefSeq" id="WP_182490342.1">
    <property type="nucleotide sequence ID" value="NZ_BAAAOV010000010.1"/>
</dbReference>
<feature type="transmembrane region" description="Helical" evidence="6">
    <location>
        <begin position="270"/>
        <end position="289"/>
    </location>
</feature>
<feature type="transmembrane region" description="Helical" evidence="6">
    <location>
        <begin position="240"/>
        <end position="263"/>
    </location>
</feature>
<feature type="transmembrane region" description="Helical" evidence="6">
    <location>
        <begin position="211"/>
        <end position="234"/>
    </location>
</feature>
<dbReference type="EMBL" id="JACGWX010000002">
    <property type="protein sequence ID" value="MBA8847512.1"/>
    <property type="molecule type" value="Genomic_DNA"/>
</dbReference>
<reference evidence="7 8" key="1">
    <citation type="submission" date="2020-07" db="EMBL/GenBank/DDBJ databases">
        <title>Sequencing the genomes of 1000 actinobacteria strains.</title>
        <authorList>
            <person name="Klenk H.-P."/>
        </authorList>
    </citation>
    <scope>NUCLEOTIDE SEQUENCE [LARGE SCALE GENOMIC DNA]</scope>
    <source>
        <strain evidence="7 8">DSM 19663</strain>
    </source>
</reference>
<keyword evidence="2" id="KW-0813">Transport</keyword>
<dbReference type="GO" id="GO:0022857">
    <property type="term" value="F:transmembrane transporter activity"/>
    <property type="evidence" value="ECO:0007669"/>
    <property type="project" value="InterPro"/>
</dbReference>
<evidence type="ECO:0000256" key="2">
    <source>
        <dbReference type="ARBA" id="ARBA00022448"/>
    </source>
</evidence>
<feature type="transmembrane region" description="Helical" evidence="6">
    <location>
        <begin position="340"/>
        <end position="371"/>
    </location>
</feature>
<dbReference type="Pfam" id="PF07690">
    <property type="entry name" value="MFS_1"/>
    <property type="match status" value="1"/>
</dbReference>
<evidence type="ECO:0000256" key="4">
    <source>
        <dbReference type="ARBA" id="ARBA00022989"/>
    </source>
</evidence>
<sequence length="395" mass="40040">MIARTDEPRRHTVDEALSGGVSFAFSFTLGVIGVGIPLLAVAAGYSAIEIGVLVGVAGLAQLVARLWLGRLLRVVPDKLLVVIAGLAMTVACLLLTYSTELLVFTVAQIMQGAGRAYFWTGLQTHAVRVAPRAVGAIARLNFSAGVGALLGPLVAGVLLTFGDDSAMFAGAAAALASAVLAALLVSLPPFAPPPRPGAARMWRRREIRTGIWMGVVAGGWRSILNSYIPVVLVFGGMSPVVVGLLITIANIAAMVGSSAIGFCKRIRFRITLAGGGVAAGAGVAVTGLLSFDPWLAGSGLVVSGVAAGILQTVGTAAVADSVHPEERGDAIAASGAYRAAALLLTPLVAAAAIVVAPVPVAIALVGVLFVVPSFLGQPDSDSEARHPVDQQGEPA</sequence>
<dbReference type="PANTHER" id="PTHR23506">
    <property type="entry name" value="GH10249P"/>
    <property type="match status" value="1"/>
</dbReference>
<feature type="transmembrane region" description="Helical" evidence="6">
    <location>
        <begin position="102"/>
        <end position="119"/>
    </location>
</feature>